<dbReference type="AlphaFoldDB" id="A0A3D9BX60"/>
<dbReference type="SUPFAM" id="SSF50346">
    <property type="entry name" value="PRC-barrel domain"/>
    <property type="match status" value="1"/>
</dbReference>
<evidence type="ECO:0000313" key="3">
    <source>
        <dbReference type="EMBL" id="REC58113.1"/>
    </source>
</evidence>
<comment type="caution">
    <text evidence="3">The sequence shown here is derived from an EMBL/GenBank/DDBJ whole genome shotgun (WGS) entry which is preliminary data.</text>
</comment>
<name>A0A3D9BX60_9RHOB</name>
<dbReference type="InterPro" id="IPR011033">
    <property type="entry name" value="PRC_barrel-like_sf"/>
</dbReference>
<dbReference type="Proteomes" id="UP000257131">
    <property type="component" value="Unassembled WGS sequence"/>
</dbReference>
<dbReference type="OrthoDB" id="6158291at2"/>
<feature type="domain" description="PRC-barrel" evidence="2">
    <location>
        <begin position="46"/>
        <end position="96"/>
    </location>
</feature>
<evidence type="ECO:0000313" key="4">
    <source>
        <dbReference type="Proteomes" id="UP000257131"/>
    </source>
</evidence>
<feature type="signal peptide" evidence="1">
    <location>
        <begin position="1"/>
        <end position="22"/>
    </location>
</feature>
<dbReference type="Pfam" id="PF05239">
    <property type="entry name" value="PRC"/>
    <property type="match status" value="1"/>
</dbReference>
<proteinExistence type="predicted"/>
<sequence length="122" mass="12889">MPRRALLAVAAALCAASTPALAQDDALAEGRTGTVESRDSAFLQAVAGTEVQTPDGAVVGTVEETLIDAQGRPAGYVLAIDGFLGIFDRDVQVPVSSLTWDESHYVTKMTETQLQNLAPWDE</sequence>
<organism evidence="3 4">
    <name type="scientific">Rhodosalinus sediminis</name>
    <dbReference type="NCBI Taxonomy" id="1940533"/>
    <lineage>
        <taxon>Bacteria</taxon>
        <taxon>Pseudomonadati</taxon>
        <taxon>Pseudomonadota</taxon>
        <taxon>Alphaproteobacteria</taxon>
        <taxon>Rhodobacterales</taxon>
        <taxon>Paracoccaceae</taxon>
        <taxon>Rhodosalinus</taxon>
    </lineage>
</organism>
<keyword evidence="1" id="KW-0732">Signal</keyword>
<evidence type="ECO:0000259" key="2">
    <source>
        <dbReference type="Pfam" id="PF05239"/>
    </source>
</evidence>
<protein>
    <submittedName>
        <fullName evidence="3">PRC-barrel domain containing protein</fullName>
    </submittedName>
</protein>
<dbReference type="InterPro" id="IPR027275">
    <property type="entry name" value="PRC-brl_dom"/>
</dbReference>
<dbReference type="RefSeq" id="WP_115978496.1">
    <property type="nucleotide sequence ID" value="NZ_QOHR01000003.1"/>
</dbReference>
<accession>A0A3D9BX60</accession>
<evidence type="ECO:0000256" key="1">
    <source>
        <dbReference type="SAM" id="SignalP"/>
    </source>
</evidence>
<gene>
    <name evidence="3" type="ORF">DRV84_03525</name>
</gene>
<dbReference type="EMBL" id="QOHR01000003">
    <property type="protein sequence ID" value="REC58113.1"/>
    <property type="molecule type" value="Genomic_DNA"/>
</dbReference>
<keyword evidence="4" id="KW-1185">Reference proteome</keyword>
<feature type="chain" id="PRO_5017702684" evidence="1">
    <location>
        <begin position="23"/>
        <end position="122"/>
    </location>
</feature>
<dbReference type="Gene3D" id="2.30.30.240">
    <property type="entry name" value="PRC-barrel domain"/>
    <property type="match status" value="1"/>
</dbReference>
<reference evidence="3 4" key="1">
    <citation type="journal article" date="2017" name="Int. J. Syst. Evol. Microbiol.">
        <title>Rhodosalinus sediminis gen. nov., sp. nov., isolated from marine saltern.</title>
        <authorList>
            <person name="Guo L.Y."/>
            <person name="Ling S.K."/>
            <person name="Li C.M."/>
            <person name="Chen G.J."/>
            <person name="Du Z.J."/>
        </authorList>
    </citation>
    <scope>NUCLEOTIDE SEQUENCE [LARGE SCALE GENOMIC DNA]</scope>
    <source>
        <strain evidence="3 4">WDN1C137</strain>
    </source>
</reference>